<feature type="signal peptide" evidence="2">
    <location>
        <begin position="1"/>
        <end position="23"/>
    </location>
</feature>
<evidence type="ECO:0000256" key="2">
    <source>
        <dbReference type="SAM" id="SignalP"/>
    </source>
</evidence>
<gene>
    <name evidence="4" type="ORF">FHS65_002140</name>
</gene>
<dbReference type="InterPro" id="IPR016085">
    <property type="entry name" value="Protease_inh_B-barrel_dom"/>
</dbReference>
<accession>A0A7W9A4Q7</accession>
<dbReference type="AlphaFoldDB" id="A0A7W9A4Q7"/>
<evidence type="ECO:0000313" key="4">
    <source>
        <dbReference type="EMBL" id="MBB5661379.1"/>
    </source>
</evidence>
<keyword evidence="5" id="KW-1185">Reference proteome</keyword>
<comment type="caution">
    <text evidence="4">The sequence shown here is derived from an EMBL/GenBank/DDBJ whole genome shotgun (WGS) entry which is preliminary data.</text>
</comment>
<organism evidence="4 5">
    <name type="scientific">Brevundimonas halotolerans</name>
    <dbReference type="NCBI Taxonomy" id="69670"/>
    <lineage>
        <taxon>Bacteria</taxon>
        <taxon>Pseudomonadati</taxon>
        <taxon>Pseudomonadota</taxon>
        <taxon>Alphaproteobacteria</taxon>
        <taxon>Caulobacterales</taxon>
        <taxon>Caulobacteraceae</taxon>
        <taxon>Brevundimonas</taxon>
    </lineage>
</organism>
<dbReference type="EMBL" id="JACIJB010000010">
    <property type="protein sequence ID" value="MBB5661379.1"/>
    <property type="molecule type" value="Genomic_DNA"/>
</dbReference>
<dbReference type="Proteomes" id="UP000548978">
    <property type="component" value="Unassembled WGS sequence"/>
</dbReference>
<keyword evidence="1 2" id="KW-0732">Signal</keyword>
<dbReference type="SUPFAM" id="SSF50882">
    <property type="entry name" value="beta-Barrel protease inhibitors"/>
    <property type="match status" value="1"/>
</dbReference>
<dbReference type="Pfam" id="PF02974">
    <property type="entry name" value="Inh"/>
    <property type="match status" value="1"/>
</dbReference>
<name>A0A7W9A4Q7_9CAUL</name>
<evidence type="ECO:0000259" key="3">
    <source>
        <dbReference type="Pfam" id="PF02974"/>
    </source>
</evidence>
<feature type="domain" description="Alkaline proteinase inhibitor/ Outer membrane lipoprotein Omp19" evidence="3">
    <location>
        <begin position="53"/>
        <end position="135"/>
    </location>
</feature>
<dbReference type="PROSITE" id="PS51257">
    <property type="entry name" value="PROKAR_LIPOPROTEIN"/>
    <property type="match status" value="1"/>
</dbReference>
<feature type="chain" id="PRO_5030524969" description="Alkaline proteinase inhibitor/ Outer membrane lipoprotein Omp19 domain-containing protein" evidence="2">
    <location>
        <begin position="24"/>
        <end position="149"/>
    </location>
</feature>
<dbReference type="InterPro" id="IPR021140">
    <property type="entry name" value="Inh/Omp19"/>
</dbReference>
<evidence type="ECO:0000313" key="5">
    <source>
        <dbReference type="Proteomes" id="UP000548978"/>
    </source>
</evidence>
<reference evidence="4 5" key="1">
    <citation type="submission" date="2020-08" db="EMBL/GenBank/DDBJ databases">
        <title>Genomic Encyclopedia of Type Strains, Phase IV (KMG-IV): sequencing the most valuable type-strain genomes for metagenomic binning, comparative biology and taxonomic classification.</title>
        <authorList>
            <person name="Goeker M."/>
        </authorList>
    </citation>
    <scope>NUCLEOTIDE SEQUENCE [LARGE SCALE GENOMIC DNA]</scope>
    <source>
        <strain evidence="4 5">DSM 24448</strain>
    </source>
</reference>
<evidence type="ECO:0000256" key="1">
    <source>
        <dbReference type="ARBA" id="ARBA00022729"/>
    </source>
</evidence>
<dbReference type="RefSeq" id="WP_164461729.1">
    <property type="nucleotide sequence ID" value="NZ_JACIJB010000010.1"/>
</dbReference>
<dbReference type="GO" id="GO:0004866">
    <property type="term" value="F:endopeptidase inhibitor activity"/>
    <property type="evidence" value="ECO:0007669"/>
    <property type="project" value="InterPro"/>
</dbReference>
<proteinExistence type="predicted"/>
<dbReference type="Gene3D" id="2.40.128.10">
    <property type="match status" value="1"/>
</dbReference>
<protein>
    <recommendedName>
        <fullName evidence="3">Alkaline proteinase inhibitor/ Outer membrane lipoprotein Omp19 domain-containing protein</fullName>
    </recommendedName>
</protein>
<sequence>MGGFRPGLCGLIALTLAAGACTAAETDAAALSGNTAMSDASAPIAQDPRPLGPETVSGLWALHASDKTDQRGCRIALQKIEQGGVYGVYLEGCEDTALARVAGWRVLDDTVALLDTGGEPILRFRQAGPDLLEASSGGVTYRLEPAAMM</sequence>